<comment type="caution">
    <text evidence="3">The sequence shown here is derived from an EMBL/GenBank/DDBJ whole genome shotgun (WGS) entry which is preliminary data.</text>
</comment>
<dbReference type="Proteomes" id="UP000318834">
    <property type="component" value="Unassembled WGS sequence"/>
</dbReference>
<dbReference type="GO" id="GO:0008837">
    <property type="term" value="F:diaminopimelate epimerase activity"/>
    <property type="evidence" value="ECO:0007669"/>
    <property type="project" value="InterPro"/>
</dbReference>
<dbReference type="Gene3D" id="3.10.310.10">
    <property type="entry name" value="Diaminopimelate Epimerase, Chain A, domain 1"/>
    <property type="match status" value="1"/>
</dbReference>
<reference evidence="3 4" key="1">
    <citation type="journal article" date="2019" name="Nat. Microbiol.">
        <title>Mediterranean grassland soil C-N compound turnover is dependent on rainfall and depth, and is mediated by genomically divergent microorganisms.</title>
        <authorList>
            <person name="Diamond S."/>
            <person name="Andeer P.F."/>
            <person name="Li Z."/>
            <person name="Crits-Christoph A."/>
            <person name="Burstein D."/>
            <person name="Anantharaman K."/>
            <person name="Lane K.R."/>
            <person name="Thomas B.C."/>
            <person name="Pan C."/>
            <person name="Northen T.R."/>
            <person name="Banfield J.F."/>
        </authorList>
    </citation>
    <scope>NUCLEOTIDE SEQUENCE [LARGE SCALE GENOMIC DNA]</scope>
    <source>
        <strain evidence="3">NP_8</strain>
    </source>
</reference>
<dbReference type="GO" id="GO:0005829">
    <property type="term" value="C:cytosol"/>
    <property type="evidence" value="ECO:0007669"/>
    <property type="project" value="TreeGrafter"/>
</dbReference>
<dbReference type="GO" id="GO:0009089">
    <property type="term" value="P:lysine biosynthetic process via diaminopimelate"/>
    <property type="evidence" value="ECO:0007669"/>
    <property type="project" value="InterPro"/>
</dbReference>
<evidence type="ECO:0000313" key="4">
    <source>
        <dbReference type="Proteomes" id="UP000318834"/>
    </source>
</evidence>
<dbReference type="AlphaFoldDB" id="A0A537IG13"/>
<keyword evidence="2" id="KW-0413">Isomerase</keyword>
<organism evidence="3 4">
    <name type="scientific">Candidatus Segetimicrobium genomatis</name>
    <dbReference type="NCBI Taxonomy" id="2569760"/>
    <lineage>
        <taxon>Bacteria</taxon>
        <taxon>Bacillati</taxon>
        <taxon>Candidatus Sysuimicrobiota</taxon>
        <taxon>Candidatus Sysuimicrobiia</taxon>
        <taxon>Candidatus Sysuimicrobiales</taxon>
        <taxon>Candidatus Segetimicrobiaceae</taxon>
        <taxon>Candidatus Segetimicrobium</taxon>
    </lineage>
</organism>
<name>A0A537IG13_9BACT</name>
<dbReference type="Pfam" id="PF01678">
    <property type="entry name" value="DAP_epimerase"/>
    <property type="match status" value="1"/>
</dbReference>
<sequence>MERNAFIKSHALGNDYIIVDPKTLSFPLTERAIRLICDRHFGVGSDGILTPAPSVTADFGLRIFNPDGSEAEKSGNGLRIFARYLYDHRLTGKTQFTVQTAGGVVAVQLHLRGAAVDRITVEMGTATFRSDR</sequence>
<protein>
    <submittedName>
        <fullName evidence="3">Diaminopimelate epimerase</fullName>
    </submittedName>
</protein>
<dbReference type="EMBL" id="VBAP01000161">
    <property type="protein sequence ID" value="TMI70206.1"/>
    <property type="molecule type" value="Genomic_DNA"/>
</dbReference>
<evidence type="ECO:0000256" key="2">
    <source>
        <dbReference type="ARBA" id="ARBA00023235"/>
    </source>
</evidence>
<dbReference type="InterPro" id="IPR001653">
    <property type="entry name" value="DAP_epimerase_DapF"/>
</dbReference>
<dbReference type="PANTHER" id="PTHR31689:SF0">
    <property type="entry name" value="DIAMINOPIMELATE EPIMERASE"/>
    <property type="match status" value="1"/>
</dbReference>
<comment type="similarity">
    <text evidence="1">Belongs to the diaminopimelate epimerase family.</text>
</comment>
<dbReference type="SUPFAM" id="SSF54506">
    <property type="entry name" value="Diaminopimelate epimerase-like"/>
    <property type="match status" value="1"/>
</dbReference>
<evidence type="ECO:0000313" key="3">
    <source>
        <dbReference type="EMBL" id="TMI70206.1"/>
    </source>
</evidence>
<feature type="non-terminal residue" evidence="3">
    <location>
        <position position="132"/>
    </location>
</feature>
<proteinExistence type="inferred from homology"/>
<evidence type="ECO:0000256" key="1">
    <source>
        <dbReference type="ARBA" id="ARBA00010219"/>
    </source>
</evidence>
<dbReference type="PANTHER" id="PTHR31689">
    <property type="entry name" value="DIAMINOPIMELATE EPIMERASE, CHLOROPLASTIC"/>
    <property type="match status" value="1"/>
</dbReference>
<gene>
    <name evidence="3" type="ORF">E6H05_14055</name>
</gene>
<accession>A0A537IG13</accession>